<dbReference type="OrthoDB" id="3256444at2759"/>
<evidence type="ECO:0000256" key="1">
    <source>
        <dbReference type="SAM" id="MobiDB-lite"/>
    </source>
</evidence>
<feature type="region of interest" description="Disordered" evidence="1">
    <location>
        <begin position="35"/>
        <end position="65"/>
    </location>
</feature>
<dbReference type="AlphaFoldDB" id="A0A8H6LYT3"/>
<dbReference type="Proteomes" id="UP000521943">
    <property type="component" value="Unassembled WGS sequence"/>
</dbReference>
<evidence type="ECO:0000313" key="2">
    <source>
        <dbReference type="EMBL" id="KAF6745562.1"/>
    </source>
</evidence>
<protein>
    <submittedName>
        <fullName evidence="2">Uncharacterized protein</fullName>
    </submittedName>
</protein>
<dbReference type="EMBL" id="JACGCI010000104">
    <property type="protein sequence ID" value="KAF6745562.1"/>
    <property type="molecule type" value="Genomic_DNA"/>
</dbReference>
<comment type="caution">
    <text evidence="2">The sequence shown here is derived from an EMBL/GenBank/DDBJ whole genome shotgun (WGS) entry which is preliminary data.</text>
</comment>
<keyword evidence="3" id="KW-1185">Reference proteome</keyword>
<proteinExistence type="predicted"/>
<name>A0A8H6LYT3_9AGAR</name>
<gene>
    <name evidence="2" type="ORF">DFP72DRAFT_824235</name>
</gene>
<accession>A0A8H6LYT3</accession>
<evidence type="ECO:0000313" key="3">
    <source>
        <dbReference type="Proteomes" id="UP000521943"/>
    </source>
</evidence>
<organism evidence="2 3">
    <name type="scientific">Ephemerocybe angulata</name>
    <dbReference type="NCBI Taxonomy" id="980116"/>
    <lineage>
        <taxon>Eukaryota</taxon>
        <taxon>Fungi</taxon>
        <taxon>Dikarya</taxon>
        <taxon>Basidiomycota</taxon>
        <taxon>Agaricomycotina</taxon>
        <taxon>Agaricomycetes</taxon>
        <taxon>Agaricomycetidae</taxon>
        <taxon>Agaricales</taxon>
        <taxon>Agaricineae</taxon>
        <taxon>Psathyrellaceae</taxon>
        <taxon>Ephemerocybe</taxon>
    </lineage>
</organism>
<feature type="non-terminal residue" evidence="2">
    <location>
        <position position="1"/>
    </location>
</feature>
<reference evidence="2 3" key="1">
    <citation type="submission" date="2020-07" db="EMBL/GenBank/DDBJ databases">
        <title>Comparative genomics of pyrophilous fungi reveals a link between fire events and developmental genes.</title>
        <authorList>
            <consortium name="DOE Joint Genome Institute"/>
            <person name="Steindorff A.S."/>
            <person name="Carver A."/>
            <person name="Calhoun S."/>
            <person name="Stillman K."/>
            <person name="Liu H."/>
            <person name="Lipzen A."/>
            <person name="Pangilinan J."/>
            <person name="Labutti K."/>
            <person name="Bruns T.D."/>
            <person name="Grigoriev I.V."/>
        </authorList>
    </citation>
    <scope>NUCLEOTIDE SEQUENCE [LARGE SCALE GENOMIC DNA]</scope>
    <source>
        <strain evidence="2 3">CBS 144469</strain>
    </source>
</reference>
<sequence>IVAESTTLRRHLQFLHQGPYYKWCKQNDFESQLPDDVAERKAAAAASEAKKSGQSTQPPITDHLTEDPQLLPFTNALFQQAAIEWLIATDQPISALEHPRFQEMIAIAARATRGVRIPNRHVTRQHIIDLFKKNLSDLRKRLLVRVSMHFKCPY</sequence>